<dbReference type="STRING" id="717606.PaecuDRAFT_2588"/>
<reference evidence="2 3" key="1">
    <citation type="submission" date="2010-07" db="EMBL/GenBank/DDBJ databases">
        <title>The draft genome of Paenibacillus curdlanolyticus YK9.</title>
        <authorList>
            <consortium name="US DOE Joint Genome Institute (JGI-PGF)"/>
            <person name="Lucas S."/>
            <person name="Copeland A."/>
            <person name="Lapidus A."/>
            <person name="Cheng J.-F."/>
            <person name="Bruce D."/>
            <person name="Goodwin L."/>
            <person name="Pitluck S."/>
            <person name="Land M.L."/>
            <person name="Hauser L."/>
            <person name="Chang Y.-J."/>
            <person name="Jeffries C."/>
            <person name="Anderson I.J."/>
            <person name="Johnson E."/>
            <person name="Loganathan U."/>
            <person name="Mulhopadhyay B."/>
            <person name="Kyrpides N."/>
            <person name="Woyke T.J."/>
        </authorList>
    </citation>
    <scope>NUCLEOTIDE SEQUENCE [LARGE SCALE GENOMIC DNA]</scope>
    <source>
        <strain evidence="2 3">YK9</strain>
    </source>
</reference>
<dbReference type="EMBL" id="AEDD01000006">
    <property type="protein sequence ID" value="EFM10676.1"/>
    <property type="molecule type" value="Genomic_DNA"/>
</dbReference>
<organism evidence="2 3">
    <name type="scientific">Paenibacillus curdlanolyticus YK9</name>
    <dbReference type="NCBI Taxonomy" id="717606"/>
    <lineage>
        <taxon>Bacteria</taxon>
        <taxon>Bacillati</taxon>
        <taxon>Bacillota</taxon>
        <taxon>Bacilli</taxon>
        <taxon>Bacillales</taxon>
        <taxon>Paenibacillaceae</taxon>
        <taxon>Paenibacillus</taxon>
    </lineage>
</organism>
<proteinExistence type="predicted"/>
<evidence type="ECO:0000313" key="2">
    <source>
        <dbReference type="EMBL" id="EFM10676.1"/>
    </source>
</evidence>
<feature type="domain" description="Peptidoglycan binding-like" evidence="1">
    <location>
        <begin position="378"/>
        <end position="422"/>
    </location>
</feature>
<dbReference type="InterPro" id="IPR036366">
    <property type="entry name" value="PGBDSf"/>
</dbReference>
<protein>
    <submittedName>
        <fullName evidence="2">Peptidoglycan-binding domain 1 protein</fullName>
    </submittedName>
</protein>
<dbReference type="Pfam" id="PF01471">
    <property type="entry name" value="PG_binding_1"/>
    <property type="match status" value="1"/>
</dbReference>
<dbReference type="InterPro" id="IPR002477">
    <property type="entry name" value="Peptidoglycan-bd-like"/>
</dbReference>
<dbReference type="OrthoDB" id="2933491at2"/>
<dbReference type="InterPro" id="IPR036365">
    <property type="entry name" value="PGBD-like_sf"/>
</dbReference>
<dbReference type="SUPFAM" id="SSF47090">
    <property type="entry name" value="PGBD-like"/>
    <property type="match status" value="1"/>
</dbReference>
<dbReference type="Gene3D" id="1.10.101.10">
    <property type="entry name" value="PGBD-like superfamily/PGBD"/>
    <property type="match status" value="1"/>
</dbReference>
<sequence>MWTRAASGFLNIEMNGMNPSDPIEGATIKITEHRNPNKVIKTVVTDKDGQVPDVELPAPAASPNADWDPHTKYDLLVEIPSVDGHARASYTYAKNGIEIYDGRTTNNHDELSYIMGLETAMQDGRATFAINLPDSTIADQESMVYQDPDQFADKTSPGVFSPLIRKPFVPSYINIYLGRINPYVPRVSINNKKVIKDTFKQYIKRVCAIEFGGIAKLSEQAIYANTLAVISFVLNRMYTEVYVDKGYPFTITNSTAFDQHYPAGGFTNQRVDEIIDKIFDQYIKKGKKVQPYFSQYCAKHPCQNKGMSQLESNRMALNGRSYMEILKRFYGDDLTIEKAEKVTVIPNSYPGHELKKGMTDPAVGAMKGFLNVIRKSYPAIPQLNATDLFDEQTEKAVKKFQEINKKKLKVANGIVNEPTWRLIGEKYYFLGGQP</sequence>
<dbReference type="Proteomes" id="UP000005387">
    <property type="component" value="Unassembled WGS sequence"/>
</dbReference>
<dbReference type="RefSeq" id="WP_006038580.1">
    <property type="nucleotide sequence ID" value="NZ_AEDD01000006.1"/>
</dbReference>
<keyword evidence="3" id="KW-1185">Reference proteome</keyword>
<evidence type="ECO:0000259" key="1">
    <source>
        <dbReference type="Pfam" id="PF01471"/>
    </source>
</evidence>
<gene>
    <name evidence="2" type="ORF">PaecuDRAFT_2588</name>
</gene>
<evidence type="ECO:0000313" key="3">
    <source>
        <dbReference type="Proteomes" id="UP000005387"/>
    </source>
</evidence>
<name>E0IA99_9BACL</name>
<accession>E0IA99</accession>
<dbReference type="eggNOG" id="COG3409">
    <property type="taxonomic scope" value="Bacteria"/>
</dbReference>
<dbReference type="AlphaFoldDB" id="E0IA99"/>